<dbReference type="SUPFAM" id="SSF89372">
    <property type="entry name" value="Fucose-specific lectin"/>
    <property type="match status" value="1"/>
</dbReference>
<keyword evidence="4" id="KW-1185">Reference proteome</keyword>
<evidence type="ECO:0000313" key="4">
    <source>
        <dbReference type="Proteomes" id="UP000199063"/>
    </source>
</evidence>
<dbReference type="Pfam" id="PF26607">
    <property type="entry name" value="DUF8189"/>
    <property type="match status" value="1"/>
</dbReference>
<dbReference type="InterPro" id="IPR058502">
    <property type="entry name" value="PLL-like_beta-prop"/>
</dbReference>
<sequence length="388" mass="40455">MSLRSARGSKRRTGTAPDTVGAEGRQRRAARATASLPADPSLPPTTGWLLRGKDGRLSAYTPAVDGVLRWTEKRPGGPGWIGPELFPAPGILPYLAIAQGSDGYVQLVGLRRTPVAGGEFATDVVQAIQYQSGRPMRDWYALGTPYAQDRALAATIGLPAAVVDAGGSLHVFVRNAGGGVCGRAQVPNGKWNKWADLKGSGLLGLPAASVTDHGLMEVLAPTEDAVLRWNQETQGVKFQRADDIAFSAPDGSVSSERTGRERLTHFWRDAATGAVHAWREGMAAPAALGGEGGTGPVAVLRTPVDGQDCTILAQRGADGRPALAAYPTEEESAGLNWTPTGDPCVGAPALAIDGTGRVVLAALGADGSLRVTRQKSESGLAMEAWTRV</sequence>
<protein>
    <recommendedName>
        <fullName evidence="2">PLL-like beta propeller domain-containing protein</fullName>
    </recommendedName>
</protein>
<proteinExistence type="predicted"/>
<name>A0A1G9MQY9_9ACTN</name>
<dbReference type="EMBL" id="FNHI01000001">
    <property type="protein sequence ID" value="SDL76670.1"/>
    <property type="molecule type" value="Genomic_DNA"/>
</dbReference>
<dbReference type="AlphaFoldDB" id="A0A1G9MQY9"/>
<evidence type="ECO:0000259" key="2">
    <source>
        <dbReference type="Pfam" id="PF26607"/>
    </source>
</evidence>
<reference evidence="4" key="1">
    <citation type="submission" date="2016-10" db="EMBL/GenBank/DDBJ databases">
        <authorList>
            <person name="Varghese N."/>
            <person name="Submissions S."/>
        </authorList>
    </citation>
    <scope>NUCLEOTIDE SEQUENCE [LARGE SCALE GENOMIC DNA]</scope>
    <source>
        <strain evidence="4">CGMCC 4.7042</strain>
    </source>
</reference>
<feature type="region of interest" description="Disordered" evidence="1">
    <location>
        <begin position="1"/>
        <end position="47"/>
    </location>
</feature>
<evidence type="ECO:0000256" key="1">
    <source>
        <dbReference type="SAM" id="MobiDB-lite"/>
    </source>
</evidence>
<evidence type="ECO:0000313" key="3">
    <source>
        <dbReference type="EMBL" id="SDL76670.1"/>
    </source>
</evidence>
<feature type="domain" description="PLL-like beta propeller" evidence="2">
    <location>
        <begin position="157"/>
        <end position="379"/>
    </location>
</feature>
<gene>
    <name evidence="3" type="ORF">SAMN05444921_101243</name>
</gene>
<organism evidence="3 4">
    <name type="scientific">Streptomyces wuyuanensis</name>
    <dbReference type="NCBI Taxonomy" id="1196353"/>
    <lineage>
        <taxon>Bacteria</taxon>
        <taxon>Bacillati</taxon>
        <taxon>Actinomycetota</taxon>
        <taxon>Actinomycetes</taxon>
        <taxon>Kitasatosporales</taxon>
        <taxon>Streptomycetaceae</taxon>
        <taxon>Streptomyces</taxon>
    </lineage>
</organism>
<dbReference type="Proteomes" id="UP000199063">
    <property type="component" value="Unassembled WGS sequence"/>
</dbReference>
<accession>A0A1G9MQY9</accession>